<feature type="region of interest" description="Disordered" evidence="1">
    <location>
        <begin position="1"/>
        <end position="58"/>
    </location>
</feature>
<evidence type="ECO:0000256" key="1">
    <source>
        <dbReference type="SAM" id="MobiDB-lite"/>
    </source>
</evidence>
<comment type="caution">
    <text evidence="2">The sequence shown here is derived from an EMBL/GenBank/DDBJ whole genome shotgun (WGS) entry which is preliminary data.</text>
</comment>
<dbReference type="EMBL" id="JAXQNO010000024">
    <property type="protein sequence ID" value="KAK4763339.1"/>
    <property type="molecule type" value="Genomic_DNA"/>
</dbReference>
<evidence type="ECO:0000313" key="2">
    <source>
        <dbReference type="EMBL" id="KAK4763339.1"/>
    </source>
</evidence>
<feature type="compositionally biased region" description="Acidic residues" evidence="1">
    <location>
        <begin position="8"/>
        <end position="19"/>
    </location>
</feature>
<protein>
    <submittedName>
        <fullName evidence="2">Uncharacterized protein</fullName>
    </submittedName>
</protein>
<organism evidence="2 3">
    <name type="scientific">Trapa natans</name>
    <name type="common">Water chestnut</name>
    <dbReference type="NCBI Taxonomy" id="22666"/>
    <lineage>
        <taxon>Eukaryota</taxon>
        <taxon>Viridiplantae</taxon>
        <taxon>Streptophyta</taxon>
        <taxon>Embryophyta</taxon>
        <taxon>Tracheophyta</taxon>
        <taxon>Spermatophyta</taxon>
        <taxon>Magnoliopsida</taxon>
        <taxon>eudicotyledons</taxon>
        <taxon>Gunneridae</taxon>
        <taxon>Pentapetalae</taxon>
        <taxon>rosids</taxon>
        <taxon>malvids</taxon>
        <taxon>Myrtales</taxon>
        <taxon>Lythraceae</taxon>
        <taxon>Trapa</taxon>
    </lineage>
</organism>
<keyword evidence="3" id="KW-1185">Reference proteome</keyword>
<accession>A0AAN7QC82</accession>
<gene>
    <name evidence="2" type="ORF">SAY86_009107</name>
</gene>
<evidence type="ECO:0000313" key="3">
    <source>
        <dbReference type="Proteomes" id="UP001346149"/>
    </source>
</evidence>
<reference evidence="2 3" key="1">
    <citation type="journal article" date="2023" name="Hortic Res">
        <title>Pangenome of water caltrop reveals structural variations and asymmetric subgenome divergence after allopolyploidization.</title>
        <authorList>
            <person name="Zhang X."/>
            <person name="Chen Y."/>
            <person name="Wang L."/>
            <person name="Yuan Y."/>
            <person name="Fang M."/>
            <person name="Shi L."/>
            <person name="Lu R."/>
            <person name="Comes H.P."/>
            <person name="Ma Y."/>
            <person name="Chen Y."/>
            <person name="Huang G."/>
            <person name="Zhou Y."/>
            <person name="Zheng Z."/>
            <person name="Qiu Y."/>
        </authorList>
    </citation>
    <scope>NUCLEOTIDE SEQUENCE [LARGE SCALE GENOMIC DNA]</scope>
    <source>
        <strain evidence="2">F231</strain>
    </source>
</reference>
<dbReference type="AlphaFoldDB" id="A0AAN7QC82"/>
<dbReference type="Proteomes" id="UP001346149">
    <property type="component" value="Unassembled WGS sequence"/>
</dbReference>
<name>A0AAN7QC82_TRANT</name>
<sequence length="78" mass="8255">MGQRGAEVDEEKAEAESPWEEGPPVLKLRESSPKAEEEAEGATQSAKAPESDEGSSCLLVVATTDDGGGDLQQFQYIS</sequence>
<proteinExistence type="predicted"/>
<feature type="compositionally biased region" description="Basic and acidic residues" evidence="1">
    <location>
        <begin position="27"/>
        <end position="36"/>
    </location>
</feature>